<dbReference type="RefSeq" id="WP_187466686.1">
    <property type="nucleotide sequence ID" value="NZ_JACSIT010000100.1"/>
</dbReference>
<keyword evidence="2" id="KW-1185">Reference proteome</keyword>
<name>A0A923T931_9BACT</name>
<comment type="caution">
    <text evidence="1">The sequence shown here is derived from an EMBL/GenBank/DDBJ whole genome shotgun (WGS) entry which is preliminary data.</text>
</comment>
<reference evidence="1" key="1">
    <citation type="submission" date="2020-08" db="EMBL/GenBank/DDBJ databases">
        <title>Lewinella bacteria from marine environments.</title>
        <authorList>
            <person name="Zhong Y."/>
        </authorList>
    </citation>
    <scope>NUCLEOTIDE SEQUENCE</scope>
    <source>
        <strain evidence="1">KCTC 42187</strain>
    </source>
</reference>
<accession>A0A923T931</accession>
<evidence type="ECO:0000313" key="1">
    <source>
        <dbReference type="EMBL" id="MBC6994618.1"/>
    </source>
</evidence>
<proteinExistence type="predicted"/>
<gene>
    <name evidence="1" type="ORF">H9S92_10620</name>
</gene>
<evidence type="ECO:0000313" key="2">
    <source>
        <dbReference type="Proteomes" id="UP000650081"/>
    </source>
</evidence>
<sequence length="623" mass="70228">MIQSLHDLGRALHADNKYSSFFASYADPFAGYDGEAVVVVIDIEDGEVLEELSLEQYASQNAWRYLYRDPNGPRGAPLVATGPFYPMHKLETQAQREKQAENVEKIMSRIARSIPDGPSVYFASTEAKERGLAVIERLLKEQDGAKDKRFLYTVRIDKKYLGEFPELVEKLDDEAYLKYYEKSKGRGTCALTHAKDVEVWGRVDTLGFTVNDISFNRGGFDGKTSYRMFPVSKPAALALEAARRYAFAKLTDRFYTLEYLLIPRTLEERPELLLDLVRIIDTARTGERFEDKTVPIAKAEGVIDLVADEQGLNRAGVLFDLLFFQRNQAQLALLLHLQDIPPTRLGGIKAAINGTSLRYGRVFGYTDKKDKEFKPFRVNLNVVKNFFSTGKGVKINFDPFFFHLLEAIFHERKVNEATVLVALMDKIRIAFKNDGDDYHLPFHTTVHQAIATRSLLGALGLFHHPTYLLMEQHSEPIGLAPEVFIDQHQAFFKDQPALRGAFLIGVLTSMLTYAQYDSLKSKPFLNKLNNLNLGLEELRALVPQLLTKIHQYQSRKSGYSPSHFTVTDLAAEASSLLMQGGKPSRDDLSFAFTTGMVMQDKFAIDAARKRKAEGEDAESSTAS</sequence>
<dbReference type="EMBL" id="JACSIT010000100">
    <property type="protein sequence ID" value="MBC6994618.1"/>
    <property type="molecule type" value="Genomic_DNA"/>
</dbReference>
<dbReference type="Proteomes" id="UP000650081">
    <property type="component" value="Unassembled WGS sequence"/>
</dbReference>
<dbReference type="AlphaFoldDB" id="A0A923T931"/>
<organism evidence="1 2">
    <name type="scientific">Neolewinella lacunae</name>
    <dbReference type="NCBI Taxonomy" id="1517758"/>
    <lineage>
        <taxon>Bacteria</taxon>
        <taxon>Pseudomonadati</taxon>
        <taxon>Bacteroidota</taxon>
        <taxon>Saprospiria</taxon>
        <taxon>Saprospirales</taxon>
        <taxon>Lewinellaceae</taxon>
        <taxon>Neolewinella</taxon>
    </lineage>
</organism>
<dbReference type="InterPro" id="IPR013389">
    <property type="entry name" value="CRISPR-assoc_prot_Cas8b"/>
</dbReference>
<protein>
    <submittedName>
        <fullName evidence="1">Uncharacterized protein</fullName>
    </submittedName>
</protein>
<dbReference type="Pfam" id="PF09484">
    <property type="entry name" value="Cas_TM1802"/>
    <property type="match status" value="1"/>
</dbReference>